<keyword evidence="2" id="KW-1185">Reference proteome</keyword>
<protein>
    <submittedName>
        <fullName evidence="1">Uncharacterized protein</fullName>
    </submittedName>
</protein>
<name>G0NVJ5_CAEBE</name>
<dbReference type="Proteomes" id="UP000008068">
    <property type="component" value="Unassembled WGS sequence"/>
</dbReference>
<organism evidence="2">
    <name type="scientific">Caenorhabditis brenneri</name>
    <name type="common">Nematode worm</name>
    <dbReference type="NCBI Taxonomy" id="135651"/>
    <lineage>
        <taxon>Eukaryota</taxon>
        <taxon>Metazoa</taxon>
        <taxon>Ecdysozoa</taxon>
        <taxon>Nematoda</taxon>
        <taxon>Chromadorea</taxon>
        <taxon>Rhabditida</taxon>
        <taxon>Rhabditina</taxon>
        <taxon>Rhabditomorpha</taxon>
        <taxon>Rhabditoidea</taxon>
        <taxon>Rhabditidae</taxon>
        <taxon>Peloderinae</taxon>
        <taxon>Caenorhabditis</taxon>
    </lineage>
</organism>
<evidence type="ECO:0000313" key="2">
    <source>
        <dbReference type="Proteomes" id="UP000008068"/>
    </source>
</evidence>
<gene>
    <name evidence="1" type="ORF">CAEBREN_24100</name>
</gene>
<proteinExistence type="predicted"/>
<dbReference type="InParanoid" id="G0NVJ5"/>
<reference evidence="2" key="1">
    <citation type="submission" date="2011-07" db="EMBL/GenBank/DDBJ databases">
        <authorList>
            <consortium name="Caenorhabditis brenneri Sequencing and Analysis Consortium"/>
            <person name="Wilson R.K."/>
        </authorList>
    </citation>
    <scope>NUCLEOTIDE SEQUENCE [LARGE SCALE GENOMIC DNA]</scope>
    <source>
        <strain evidence="2">PB2801</strain>
    </source>
</reference>
<accession>G0NVJ5</accession>
<dbReference type="EMBL" id="GL379957">
    <property type="protein sequence ID" value="EGT38414.1"/>
    <property type="molecule type" value="Genomic_DNA"/>
</dbReference>
<evidence type="ECO:0000313" key="1">
    <source>
        <dbReference type="EMBL" id="EGT38414.1"/>
    </source>
</evidence>
<dbReference type="AlphaFoldDB" id="G0NVJ5"/>
<sequence>MKKGDSKYKEHFDKVGDKGVCNFDDIHWKEGSTKDVKNTRSLSERYKAVTVSIMLPVEAPVPTQDQHNRVQMEVEFQSKCLERFDYFWDKLVGKVEVDPAIGKTPKAIRHVELSYSAQYSS</sequence>
<dbReference type="HOGENOM" id="CLU_2040118_0_0_1"/>